<feature type="transmembrane region" description="Helical" evidence="1">
    <location>
        <begin position="138"/>
        <end position="161"/>
    </location>
</feature>
<gene>
    <name evidence="2" type="ORF">LHYA1_G000276</name>
</gene>
<dbReference type="PANTHER" id="PTHR38848">
    <property type="entry name" value="G-PROTEIN COUPLED RECEPTORS FAMILY 3 PROFILE DOMAIN-CONTAINING PROTEIN"/>
    <property type="match status" value="1"/>
</dbReference>
<sequence>MTIPLHETEGGTIVSIILSLVSMAILSVCLSRRVQNVRDWSQLPLVCWLVLLIYIDSIIFVLGTAILSNGFGVDFSQDICSKAILLCLGCYLTTKVSTNLHSVIIELTMRRCSFFTTFWLSVRYYVIRRSSNPRMKDWLYLFNTFGMLIPYCIVIVLNFYFRFAVYENHTCRIGMKRVAMGPLIGFDILVNVYLTSLFLIPLRGLYSYRMNRTSHVRVIALRIFIGSCCTLVSSVVNLTVLLAMKGEPGWICLMCCNIDSMIDYLQTISPQNNSFLVLFSVLVLHWITSKDNASTFSSSQNVAIYNISRDRESPVFARYSNRKMAHSPGLAQDDLGLSEYRKRGGVTTLVTAIGESDKDEHAHVPNVITVESEHVIEVEQGMISDNEIGPHIGGMIESTEKLFQKN</sequence>
<name>A0A8H8U209_9HELO</name>
<feature type="transmembrane region" description="Helical" evidence="1">
    <location>
        <begin position="181"/>
        <end position="202"/>
    </location>
</feature>
<feature type="transmembrane region" description="Helical" evidence="1">
    <location>
        <begin position="12"/>
        <end position="31"/>
    </location>
</feature>
<dbReference type="PANTHER" id="PTHR38848:SF3">
    <property type="entry name" value="G-PROTEIN COUPLED RECEPTORS FAMILY 3 PROFILE DOMAIN-CONTAINING PROTEIN"/>
    <property type="match status" value="1"/>
</dbReference>
<dbReference type="AlphaFoldDB" id="A0A8H8U209"/>
<reference evidence="2 3" key="1">
    <citation type="submission" date="2018-05" db="EMBL/GenBank/DDBJ databases">
        <title>Genome sequencing and assembly of the regulated plant pathogen Lachnellula willkommii and related sister species for the development of diagnostic species identification markers.</title>
        <authorList>
            <person name="Giroux E."/>
            <person name="Bilodeau G."/>
        </authorList>
    </citation>
    <scope>NUCLEOTIDE SEQUENCE [LARGE SCALE GENOMIC DNA]</scope>
    <source>
        <strain evidence="2 3">CBS 185.66</strain>
    </source>
</reference>
<accession>A0A8H8U209</accession>
<evidence type="ECO:0000313" key="2">
    <source>
        <dbReference type="EMBL" id="TVY30972.1"/>
    </source>
</evidence>
<comment type="caution">
    <text evidence="2">The sequence shown here is derived from an EMBL/GenBank/DDBJ whole genome shotgun (WGS) entry which is preliminary data.</text>
</comment>
<keyword evidence="1" id="KW-0812">Transmembrane</keyword>
<dbReference type="GeneID" id="41980474"/>
<dbReference type="OrthoDB" id="3210850at2759"/>
<dbReference type="RefSeq" id="XP_031009756.1">
    <property type="nucleotide sequence ID" value="XM_031145269.1"/>
</dbReference>
<dbReference type="Proteomes" id="UP000431533">
    <property type="component" value="Unassembled WGS sequence"/>
</dbReference>
<evidence type="ECO:0000313" key="3">
    <source>
        <dbReference type="Proteomes" id="UP000431533"/>
    </source>
</evidence>
<protein>
    <submittedName>
        <fullName evidence="2">Uncharacterized protein</fullName>
    </submittedName>
</protein>
<keyword evidence="3" id="KW-1185">Reference proteome</keyword>
<feature type="transmembrane region" description="Helical" evidence="1">
    <location>
        <begin position="43"/>
        <end position="67"/>
    </location>
</feature>
<dbReference type="EMBL" id="QGMH01000002">
    <property type="protein sequence ID" value="TVY30972.1"/>
    <property type="molecule type" value="Genomic_DNA"/>
</dbReference>
<evidence type="ECO:0000256" key="1">
    <source>
        <dbReference type="SAM" id="Phobius"/>
    </source>
</evidence>
<keyword evidence="1" id="KW-1133">Transmembrane helix</keyword>
<keyword evidence="1" id="KW-0472">Membrane</keyword>
<feature type="transmembrane region" description="Helical" evidence="1">
    <location>
        <begin position="108"/>
        <end position="126"/>
    </location>
</feature>
<proteinExistence type="predicted"/>
<feature type="transmembrane region" description="Helical" evidence="1">
    <location>
        <begin position="223"/>
        <end position="244"/>
    </location>
</feature>
<organism evidence="2 3">
    <name type="scientific">Lachnellula hyalina</name>
    <dbReference type="NCBI Taxonomy" id="1316788"/>
    <lineage>
        <taxon>Eukaryota</taxon>
        <taxon>Fungi</taxon>
        <taxon>Dikarya</taxon>
        <taxon>Ascomycota</taxon>
        <taxon>Pezizomycotina</taxon>
        <taxon>Leotiomycetes</taxon>
        <taxon>Helotiales</taxon>
        <taxon>Lachnaceae</taxon>
        <taxon>Lachnellula</taxon>
    </lineage>
</organism>